<dbReference type="EMBL" id="JYDO01000008">
    <property type="protein sequence ID" value="KRZ79067.1"/>
    <property type="molecule type" value="Genomic_DNA"/>
</dbReference>
<dbReference type="PANTHER" id="PTHR11243">
    <property type="entry name" value="GROWTH FACTOR RECEPTOR-BOUND PROTEIN"/>
    <property type="match status" value="1"/>
</dbReference>
<dbReference type="InterPro" id="IPR029071">
    <property type="entry name" value="Ubiquitin-like_domsf"/>
</dbReference>
<dbReference type="STRING" id="268474.A0A0V1N4Z9"/>
<dbReference type="Proteomes" id="UP000054843">
    <property type="component" value="Unassembled WGS sequence"/>
</dbReference>
<dbReference type="InterPro" id="IPR001849">
    <property type="entry name" value="PH_domain"/>
</dbReference>
<evidence type="ECO:0000259" key="4">
    <source>
        <dbReference type="PROSITE" id="PS50003"/>
    </source>
</evidence>
<dbReference type="CDD" id="cd01259">
    <property type="entry name" value="PH_APBB1IP"/>
    <property type="match status" value="1"/>
</dbReference>
<dbReference type="InterPro" id="IPR039665">
    <property type="entry name" value="PH_APBB1IP"/>
</dbReference>
<dbReference type="GO" id="GO:0007165">
    <property type="term" value="P:signal transduction"/>
    <property type="evidence" value="ECO:0007669"/>
    <property type="project" value="InterPro"/>
</dbReference>
<dbReference type="InterPro" id="IPR039664">
    <property type="entry name" value="GRB/APBB1IP"/>
</dbReference>
<proteinExistence type="predicted"/>
<comment type="caution">
    <text evidence="6">The sequence shown here is derived from an EMBL/GenBank/DDBJ whole genome shotgun (WGS) entry which is preliminary data.</text>
</comment>
<accession>A0A0V1N4Z9</accession>
<gene>
    <name evidence="6" type="primary">mig-10</name>
    <name evidence="6" type="ORF">T10_717</name>
</gene>
<feature type="compositionally biased region" description="Polar residues" evidence="2">
    <location>
        <begin position="268"/>
        <end position="277"/>
    </location>
</feature>
<dbReference type="InterPro" id="IPR006149">
    <property type="entry name" value="EB_dom"/>
</dbReference>
<organism evidence="6 7">
    <name type="scientific">Trichinella papuae</name>
    <dbReference type="NCBI Taxonomy" id="268474"/>
    <lineage>
        <taxon>Eukaryota</taxon>
        <taxon>Metazoa</taxon>
        <taxon>Ecdysozoa</taxon>
        <taxon>Nematoda</taxon>
        <taxon>Enoplea</taxon>
        <taxon>Dorylaimia</taxon>
        <taxon>Trichinellida</taxon>
        <taxon>Trichinellidae</taxon>
        <taxon>Trichinella</taxon>
    </lineage>
</organism>
<sequence length="1502" mass="165950">LIYFIGVITEIVYRLFFQLWQNVPVYLNAKVLVKLYRTCIPGKSTSSEEEDQLENDELDSDVEAEILLDPSLQLGEWLNQLQVLSQGLDGLSSTNSIVVGSNHQEVEEESMKSLMPTTPTRNHGDTAAASFYAATKPVPPPKPSIDSYKYSKANLEESADVDLDALIGELCALESQLNAPEMPGLMMAGSKAASKDSCLGGSRHSRVSSDGSGPAAYAGDRVKAGGDVQARCRSPDTDSAYCDTMSILSESTQSSSNRSGESGGSTTDSMRGSMTTPSPTQLIEAVKAQIRNVKEEIQRENLTEAEITERLKNEKIKIALEKMKEASIKKLYVKIFTPNGQSLNMLIDERWSVAYVLKLLAEKHRLDVSLNHAIVEFYPDLYMERIYEDHEHLIENILMWTHGSPNKLFLMERRDKYHVFLEPEKYLLDDTHSDRNSVFSLEGRRQLIEEFFSPSRVQPPELEGVLYLKSDGKKSWKKHVFVLRGSGLYYVPKGKSKSSRDLVRLMQFDVIEVYSSVGWKKKYKAPTDWGFALKHPQIQVKASKYIKYLCAEDERSYHKWLTGIRLAKRGQQLLENFEAQRNRSGVWSCVSMDSLTVSNSSSTTASYSSVHVNKAAGSFSNKMQTRSMVVTDMPVMVEGPRSGCDSPIGGMVGRNAAGAGGSDTKSICSGSTTDSADQGSLNAFETDSCTGTIKRRPSKASCPKIPLTEATKQQIQHVLGSHLQQPYFNSSAATNVTHDMMMTMVNSDANFEEEADSDEELPPPPPPLLTGNEMSDSSSSLSSAMFPPPPPFLMHTAPVVTVATTTTVVSSALTSGGGIQQQLDKNGSLINKSVCSEYGLLPAAPAPPPLNCYTHHHNYHNHQSSVSPTASISSSTSSSARLGSKPPPPPPPKRSDATKLTTSASSLSTTVAAVPVNNNNSTTAKFVKQQKMSQPSPPPHPTPARSNENAANSFHMELQQAMQKRLRQLEDETLFFFHSTSSCHWHIYQLLIIIIITSFWLFVFKLRTSTRAFSLLNVLDEYESSKAVVKLLTLLIALMSPPFSKLVVETWACQRRTASKQRNCYFANSNLNSEEKLLAKMDGSFMYNQHYYCCSGFLSQMRSLLTCVIVFLLLNPDVSLSIKPACRNAMVSEYCLYDEECAGLHTTCLGNTCTCPPDHEHYNIDGKMKVCRPAPALINATCQTRCKPPLVCSNNHCICWNAKRVGDSCTVDCPHGQTLIGQECKLAQQLWGICEVDSDCAAAFTECKNRRCTCVPGTVARGSNCVATCSDGSQPIRTCKKILQGLSDITENVQKMDTCPAGYYCATYGKPSIGHCCPLRCPFGEADTTKSCNKGSPLGSRCPELTTHFCHNFESGGYSAKLCCPRPCRNPTPYLINNRCYPVAHWGDACVNDEQCEGGRRMSCFQNRCRCNADFDQVNTTYPTCVRRCPTLSIEIAEQCYKKVKLAHQCFVDFQCPRNAQCREGRCECNCHFKPSMKACVNPDDPLNIDGFLKGFQNIFIG</sequence>
<dbReference type="SUPFAM" id="SSF50729">
    <property type="entry name" value="PH domain-like"/>
    <property type="match status" value="1"/>
</dbReference>
<feature type="compositionally biased region" description="Low complexity" evidence="2">
    <location>
        <begin position="861"/>
        <end position="880"/>
    </location>
</feature>
<dbReference type="PANTHER" id="PTHR11243:SF23">
    <property type="entry name" value="LD06925P"/>
    <property type="match status" value="1"/>
</dbReference>
<dbReference type="SUPFAM" id="SSF54236">
    <property type="entry name" value="Ubiquitin-like"/>
    <property type="match status" value="1"/>
</dbReference>
<feature type="domain" description="Ras-associating" evidence="5">
    <location>
        <begin position="329"/>
        <end position="415"/>
    </location>
</feature>
<feature type="domain" description="PH" evidence="4">
    <location>
        <begin position="459"/>
        <end position="569"/>
    </location>
</feature>
<feature type="transmembrane region" description="Helical" evidence="3">
    <location>
        <begin position="1090"/>
        <end position="1114"/>
    </location>
</feature>
<feature type="non-terminal residue" evidence="6">
    <location>
        <position position="1"/>
    </location>
</feature>
<reference evidence="6 7" key="1">
    <citation type="submission" date="2015-01" db="EMBL/GenBank/DDBJ databases">
        <title>Evolution of Trichinella species and genotypes.</title>
        <authorList>
            <person name="Korhonen P.K."/>
            <person name="Edoardo P."/>
            <person name="Giuseppe L.R."/>
            <person name="Gasser R.B."/>
        </authorList>
    </citation>
    <scope>NUCLEOTIDE SEQUENCE [LARGE SCALE GENOMIC DNA]</scope>
    <source>
        <strain evidence="6">ISS1980</strain>
    </source>
</reference>
<evidence type="ECO:0000256" key="1">
    <source>
        <dbReference type="SAM" id="Coils"/>
    </source>
</evidence>
<keyword evidence="3" id="KW-1133">Transmembrane helix</keyword>
<feature type="region of interest" description="Disordered" evidence="2">
    <location>
        <begin position="751"/>
        <end position="784"/>
    </location>
</feature>
<evidence type="ECO:0000256" key="3">
    <source>
        <dbReference type="SAM" id="Phobius"/>
    </source>
</evidence>
<feature type="region of interest" description="Disordered" evidence="2">
    <location>
        <begin position="861"/>
        <end position="914"/>
    </location>
</feature>
<name>A0A0V1N4Z9_9BILA</name>
<dbReference type="SMART" id="SM00233">
    <property type="entry name" value="PH"/>
    <property type="match status" value="1"/>
</dbReference>
<evidence type="ECO:0000313" key="6">
    <source>
        <dbReference type="EMBL" id="KRZ79067.1"/>
    </source>
</evidence>
<evidence type="ECO:0000256" key="2">
    <source>
        <dbReference type="SAM" id="MobiDB-lite"/>
    </source>
</evidence>
<feature type="compositionally biased region" description="Low complexity" evidence="2">
    <location>
        <begin position="775"/>
        <end position="784"/>
    </location>
</feature>
<evidence type="ECO:0000259" key="5">
    <source>
        <dbReference type="PROSITE" id="PS50200"/>
    </source>
</evidence>
<feature type="region of interest" description="Disordered" evidence="2">
    <location>
        <begin position="927"/>
        <end position="948"/>
    </location>
</feature>
<feature type="compositionally biased region" description="Low complexity" evidence="2">
    <location>
        <begin position="249"/>
        <end position="267"/>
    </location>
</feature>
<feature type="compositionally biased region" description="Acidic residues" evidence="2">
    <location>
        <begin position="751"/>
        <end position="761"/>
    </location>
</feature>
<dbReference type="OrthoDB" id="6235964at2759"/>
<feature type="coiled-coil region" evidence="1">
    <location>
        <begin position="283"/>
        <end position="310"/>
    </location>
</feature>
<dbReference type="InterPro" id="IPR011993">
    <property type="entry name" value="PH-like_dom_sf"/>
</dbReference>
<feature type="compositionally biased region" description="Low complexity" evidence="2">
    <location>
        <begin position="898"/>
        <end position="914"/>
    </location>
</feature>
<feature type="region of interest" description="Disordered" evidence="2">
    <location>
        <begin position="248"/>
        <end position="277"/>
    </location>
</feature>
<dbReference type="Pfam" id="PF21989">
    <property type="entry name" value="RA_2"/>
    <property type="match status" value="1"/>
</dbReference>
<dbReference type="Pfam" id="PF01683">
    <property type="entry name" value="EB"/>
    <property type="match status" value="3"/>
</dbReference>
<dbReference type="InterPro" id="IPR000159">
    <property type="entry name" value="RA_dom"/>
</dbReference>
<feature type="transmembrane region" description="Helical" evidence="3">
    <location>
        <begin position="985"/>
        <end position="1004"/>
    </location>
</feature>
<dbReference type="PROSITE" id="PS50200">
    <property type="entry name" value="RA"/>
    <property type="match status" value="1"/>
</dbReference>
<keyword evidence="3" id="KW-0812">Transmembrane</keyword>
<evidence type="ECO:0000313" key="7">
    <source>
        <dbReference type="Proteomes" id="UP000054843"/>
    </source>
</evidence>
<protein>
    <submittedName>
        <fullName evidence="6">Abnormal cell migration protein 10</fullName>
    </submittedName>
</protein>
<dbReference type="Gene3D" id="3.10.20.90">
    <property type="entry name" value="Phosphatidylinositol 3-kinase Catalytic Subunit, Chain A, domain 1"/>
    <property type="match status" value="1"/>
</dbReference>
<dbReference type="PROSITE" id="PS50003">
    <property type="entry name" value="PH_DOMAIN"/>
    <property type="match status" value="1"/>
</dbReference>
<dbReference type="Gene3D" id="2.30.29.30">
    <property type="entry name" value="Pleckstrin-homology domain (PH domain)/Phosphotyrosine-binding domain (PTB)"/>
    <property type="match status" value="1"/>
</dbReference>
<dbReference type="SMART" id="SM00314">
    <property type="entry name" value="RA"/>
    <property type="match status" value="1"/>
</dbReference>
<keyword evidence="3" id="KW-0472">Membrane</keyword>
<feature type="region of interest" description="Disordered" evidence="2">
    <location>
        <begin position="196"/>
        <end position="235"/>
    </location>
</feature>
<dbReference type="Pfam" id="PF00169">
    <property type="entry name" value="PH"/>
    <property type="match status" value="1"/>
</dbReference>
<keyword evidence="7" id="KW-1185">Reference proteome</keyword>
<keyword evidence="1" id="KW-0175">Coiled coil</keyword>